<dbReference type="OrthoDB" id="513524at2"/>
<dbReference type="AlphaFoldDB" id="A0A124E201"/>
<dbReference type="PANTHER" id="PTHR40630">
    <property type="entry name" value="POSSIBLE DNA-BINDING PROTEIN"/>
    <property type="match status" value="1"/>
</dbReference>
<dbReference type="InterPro" id="IPR021487">
    <property type="entry name" value="DUF3140"/>
</dbReference>
<dbReference type="Pfam" id="PF11338">
    <property type="entry name" value="DUF3140"/>
    <property type="match status" value="1"/>
</dbReference>
<dbReference type="STRING" id="228230.RMCC_2231"/>
<evidence type="ECO:0000313" key="1">
    <source>
        <dbReference type="EMBL" id="GAS95265.1"/>
    </source>
</evidence>
<proteinExistence type="predicted"/>
<comment type="caution">
    <text evidence="1">The sequence shown here is derived from an EMBL/GenBank/DDBJ whole genome shotgun (WGS) entry which is preliminary data.</text>
</comment>
<evidence type="ECO:0000313" key="2">
    <source>
        <dbReference type="Proteomes" id="UP000069443"/>
    </source>
</evidence>
<keyword evidence="2" id="KW-1185">Reference proteome</keyword>
<sequence>MHRNTEVDAGLWEEFHRVVNMSSRELSDWLRTMASGETAERFPDEAAPEYGRRVLAVLQKRRSDLTDADAQTMRQVVDMVHAERGVDMEPTAGQQEWRRALMTIGHDPLKPVE</sequence>
<dbReference type="Proteomes" id="UP000069443">
    <property type="component" value="Unassembled WGS sequence"/>
</dbReference>
<dbReference type="EMBL" id="BCSY01000036">
    <property type="protein sequence ID" value="GAS95265.1"/>
    <property type="molecule type" value="Genomic_DNA"/>
</dbReference>
<reference evidence="2" key="1">
    <citation type="journal article" date="2016" name="Genome Announc.">
        <title>Draft Genome Sequences of Five Rapidly Growing Mycobacterium Species, M. thermoresistibile, M. fortuitum subsp. acetamidolyticum, M. canariasense, M. brisbanense, and M. novocastrense.</title>
        <authorList>
            <person name="Katahira K."/>
            <person name="Ogura Y."/>
            <person name="Gotoh Y."/>
            <person name="Hayashi T."/>
        </authorList>
    </citation>
    <scope>NUCLEOTIDE SEQUENCE [LARGE SCALE GENOMIC DNA]</scope>
    <source>
        <strain evidence="2">JCM15298</strain>
    </source>
</reference>
<name>A0A124E201_MYCCR</name>
<dbReference type="PANTHER" id="PTHR40630:SF1">
    <property type="entry name" value="DNA-BINDING PROTEIN"/>
    <property type="match status" value="1"/>
</dbReference>
<gene>
    <name evidence="1" type="ORF">RMCC_2231</name>
</gene>
<dbReference type="RefSeq" id="WP_062656437.1">
    <property type="nucleotide sequence ID" value="NZ_BCSY01000036.1"/>
</dbReference>
<organism evidence="1 2">
    <name type="scientific">Mycolicibacterium canariasense</name>
    <name type="common">Mycobacterium canariasense</name>
    <dbReference type="NCBI Taxonomy" id="228230"/>
    <lineage>
        <taxon>Bacteria</taxon>
        <taxon>Bacillati</taxon>
        <taxon>Actinomycetota</taxon>
        <taxon>Actinomycetes</taxon>
        <taxon>Mycobacteriales</taxon>
        <taxon>Mycobacteriaceae</taxon>
        <taxon>Mycolicibacterium</taxon>
    </lineage>
</organism>
<reference evidence="2" key="2">
    <citation type="submission" date="2016-02" db="EMBL/GenBank/DDBJ databases">
        <title>Draft genome sequence of five rapidly growing Mycobacterium species.</title>
        <authorList>
            <person name="Katahira K."/>
            <person name="Gotou Y."/>
            <person name="Iida K."/>
            <person name="Ogura Y."/>
            <person name="Hayashi T."/>
        </authorList>
    </citation>
    <scope>NUCLEOTIDE SEQUENCE [LARGE SCALE GENOMIC DNA]</scope>
    <source>
        <strain evidence="2">JCM15298</strain>
    </source>
</reference>
<accession>A0A124E201</accession>
<evidence type="ECO:0008006" key="3">
    <source>
        <dbReference type="Google" id="ProtNLM"/>
    </source>
</evidence>
<protein>
    <recommendedName>
        <fullName evidence="3">DUF3140 domain-containing protein</fullName>
    </recommendedName>
</protein>